<keyword evidence="1" id="KW-0479">Metal-binding</keyword>
<evidence type="ECO:0000256" key="4">
    <source>
        <dbReference type="PROSITE-ProRule" id="PRU00322"/>
    </source>
</evidence>
<feature type="compositionally biased region" description="Gly residues" evidence="5">
    <location>
        <begin position="165"/>
        <end position="177"/>
    </location>
</feature>
<feature type="region of interest" description="Disordered" evidence="5">
    <location>
        <begin position="156"/>
        <end position="182"/>
    </location>
</feature>
<dbReference type="AlphaFoldDB" id="A0A0B7K3D8"/>
<dbReference type="PROSITE" id="PS01358">
    <property type="entry name" value="ZF_RANBP2_1"/>
    <property type="match status" value="1"/>
</dbReference>
<dbReference type="GO" id="GO:0005634">
    <property type="term" value="C:nucleus"/>
    <property type="evidence" value="ECO:0007669"/>
    <property type="project" value="TreeGrafter"/>
</dbReference>
<dbReference type="InterPro" id="IPR053000">
    <property type="entry name" value="WSS1-like_metalloprotease"/>
</dbReference>
<proteinExistence type="predicted"/>
<organism evidence="8">
    <name type="scientific">Bionectria ochroleuca</name>
    <name type="common">Gliocladium roseum</name>
    <dbReference type="NCBI Taxonomy" id="29856"/>
    <lineage>
        <taxon>Eukaryota</taxon>
        <taxon>Fungi</taxon>
        <taxon>Dikarya</taxon>
        <taxon>Ascomycota</taxon>
        <taxon>Pezizomycotina</taxon>
        <taxon>Sordariomycetes</taxon>
        <taxon>Hypocreomycetidae</taxon>
        <taxon>Hypocreales</taxon>
        <taxon>Bionectriaceae</taxon>
        <taxon>Clonostachys</taxon>
    </lineage>
</organism>
<feature type="region of interest" description="Disordered" evidence="5">
    <location>
        <begin position="250"/>
        <end position="287"/>
    </location>
</feature>
<name>A0A0B7K3D8_BIOOC</name>
<dbReference type="Gene3D" id="2.30.30.380">
    <property type="entry name" value="Zn-finger domain of Sec23/24"/>
    <property type="match status" value="1"/>
</dbReference>
<dbReference type="InterPro" id="IPR013536">
    <property type="entry name" value="WLM_dom"/>
</dbReference>
<feature type="compositionally biased region" description="Basic and acidic residues" evidence="5">
    <location>
        <begin position="331"/>
        <end position="341"/>
    </location>
</feature>
<dbReference type="InterPro" id="IPR001876">
    <property type="entry name" value="Znf_RanBP2"/>
</dbReference>
<dbReference type="Pfam" id="PF08325">
    <property type="entry name" value="WLM"/>
    <property type="match status" value="1"/>
</dbReference>
<dbReference type="GO" id="GO:0006281">
    <property type="term" value="P:DNA repair"/>
    <property type="evidence" value="ECO:0007669"/>
    <property type="project" value="TreeGrafter"/>
</dbReference>
<dbReference type="EMBL" id="CDPU01000013">
    <property type="protein sequence ID" value="CEO49196.1"/>
    <property type="molecule type" value="Genomic_DNA"/>
</dbReference>
<evidence type="ECO:0008006" key="9">
    <source>
        <dbReference type="Google" id="ProtNLM"/>
    </source>
</evidence>
<evidence type="ECO:0000259" key="7">
    <source>
        <dbReference type="PROSITE" id="PS51397"/>
    </source>
</evidence>
<feature type="domain" description="RanBP2-type" evidence="6">
    <location>
        <begin position="290"/>
        <end position="319"/>
    </location>
</feature>
<dbReference type="PROSITE" id="PS51397">
    <property type="entry name" value="WLM"/>
    <property type="match status" value="1"/>
</dbReference>
<keyword evidence="2 4" id="KW-0863">Zinc-finger</keyword>
<sequence length="408" mass="45357">MPEHDPAVLSYSHLSDFPRADNALHTLKKVASMVKPIMRARGWKVKQLVEFYPEQQNLLGLNVNKGQKVCLRLRYPGDRDQFMPFESVVDTMLHELCHIVHGPHNEQFHALWDQLRQEQEGLIMKGYSGEGFLSQGQRLGGSSVSPLEARRLARQQAEKRRAQGQGTGFGRRLGGSGAAPTRNMRQAIAAAAERRKRTMEGCGTQRLTEKEIYDIGDNATKNGFRTQAEEDEANEVAISQALWELVQEDEAKKKAGPSNNQSAASSSESESKQASTAEAGDPDQRQNKTWGGGWVCNICTLFNQPEFLCCDACGTKRSTDNYSDAASESSTLREKRARSPEIIDLTEESPRPKPSATSGSGKRAVPGRQQKPPEPAVSQFWMCGYCGQVMERQWWTCSSCGQMKENSK</sequence>
<evidence type="ECO:0000256" key="1">
    <source>
        <dbReference type="ARBA" id="ARBA00022723"/>
    </source>
</evidence>
<evidence type="ECO:0000259" key="6">
    <source>
        <dbReference type="PROSITE" id="PS50199"/>
    </source>
</evidence>
<feature type="region of interest" description="Disordered" evidence="5">
    <location>
        <begin position="319"/>
        <end position="375"/>
    </location>
</feature>
<evidence type="ECO:0000313" key="8">
    <source>
        <dbReference type="EMBL" id="CEO49196.1"/>
    </source>
</evidence>
<accession>A0A0B7K3D8</accession>
<feature type="compositionally biased region" description="Polar residues" evidence="5">
    <location>
        <begin position="320"/>
        <end position="330"/>
    </location>
</feature>
<protein>
    <recommendedName>
        <fullName evidence="9">WLM domain-containing protein</fullName>
    </recommendedName>
</protein>
<dbReference type="GO" id="GO:0008270">
    <property type="term" value="F:zinc ion binding"/>
    <property type="evidence" value="ECO:0007669"/>
    <property type="project" value="UniProtKB-KW"/>
</dbReference>
<dbReference type="PANTHER" id="PTHR46622:SF1">
    <property type="entry name" value="DNA-DEPENDENT METALLOPROTEASE WSS1"/>
    <property type="match status" value="1"/>
</dbReference>
<keyword evidence="3" id="KW-0862">Zinc</keyword>
<evidence type="ECO:0000256" key="2">
    <source>
        <dbReference type="ARBA" id="ARBA00022771"/>
    </source>
</evidence>
<dbReference type="GO" id="GO:0008237">
    <property type="term" value="F:metallopeptidase activity"/>
    <property type="evidence" value="ECO:0007669"/>
    <property type="project" value="TreeGrafter"/>
</dbReference>
<feature type="domain" description="WLM" evidence="7">
    <location>
        <begin position="1"/>
        <end position="197"/>
    </location>
</feature>
<reference evidence="8" key="1">
    <citation type="submission" date="2015-01" db="EMBL/GenBank/DDBJ databases">
        <authorList>
            <person name="Durling Mikael"/>
        </authorList>
    </citation>
    <scope>NUCLEOTIDE SEQUENCE</scope>
</reference>
<feature type="compositionally biased region" description="Low complexity" evidence="5">
    <location>
        <begin position="258"/>
        <end position="279"/>
    </location>
</feature>
<gene>
    <name evidence="8" type="ORF">BN869_000005253_1</name>
</gene>
<dbReference type="PROSITE" id="PS50199">
    <property type="entry name" value="ZF_RANBP2_2"/>
    <property type="match status" value="1"/>
</dbReference>
<evidence type="ECO:0000256" key="3">
    <source>
        <dbReference type="ARBA" id="ARBA00022833"/>
    </source>
</evidence>
<evidence type="ECO:0000256" key="5">
    <source>
        <dbReference type="SAM" id="MobiDB-lite"/>
    </source>
</evidence>
<dbReference type="PANTHER" id="PTHR46622">
    <property type="entry name" value="DNA-DEPENDENT METALLOPROTEASE WSS1"/>
    <property type="match status" value="1"/>
</dbReference>